<evidence type="ECO:0000256" key="6">
    <source>
        <dbReference type="ARBA" id="ARBA00037589"/>
    </source>
</evidence>
<evidence type="ECO:0000256" key="9">
    <source>
        <dbReference type="RuleBase" id="RU366031"/>
    </source>
</evidence>
<dbReference type="UniPathway" id="UPA00251">
    <property type="reaction ID" value="UER00320"/>
</dbReference>
<protein>
    <recommendedName>
        <fullName evidence="7 9">Uroporphyrinogen-III synthase</fullName>
        <ecNumber evidence="3 9">4.2.1.75</ecNumber>
    </recommendedName>
</protein>
<dbReference type="CDD" id="cd06578">
    <property type="entry name" value="HemD"/>
    <property type="match status" value="1"/>
</dbReference>
<dbReference type="AlphaFoldDB" id="A0A554XFT5"/>
<name>A0A554XFT5_9BURK</name>
<comment type="function">
    <text evidence="6 9">Catalyzes cyclization of the linear tetrapyrrole, hydroxymethylbilane, to the macrocyclic uroporphyrinogen III.</text>
</comment>
<comment type="similarity">
    <text evidence="2 9">Belongs to the uroporphyrinogen-III synthase family.</text>
</comment>
<dbReference type="InterPro" id="IPR039793">
    <property type="entry name" value="UROS/Hem4"/>
</dbReference>
<dbReference type="OrthoDB" id="9787650at2"/>
<keyword evidence="5 9" id="KW-0627">Porphyrin biosynthesis</keyword>
<evidence type="ECO:0000313" key="12">
    <source>
        <dbReference type="Proteomes" id="UP000318294"/>
    </source>
</evidence>
<evidence type="ECO:0000256" key="3">
    <source>
        <dbReference type="ARBA" id="ARBA00013109"/>
    </source>
</evidence>
<proteinExistence type="inferred from homology"/>
<dbReference type="PANTHER" id="PTHR38042:SF1">
    <property type="entry name" value="UROPORPHYRINOGEN-III SYNTHASE, CHLOROPLASTIC"/>
    <property type="match status" value="1"/>
</dbReference>
<dbReference type="PANTHER" id="PTHR38042">
    <property type="entry name" value="UROPORPHYRINOGEN-III SYNTHASE, CHLOROPLASTIC"/>
    <property type="match status" value="1"/>
</dbReference>
<dbReference type="GO" id="GO:0006780">
    <property type="term" value="P:uroporphyrinogen III biosynthetic process"/>
    <property type="evidence" value="ECO:0007669"/>
    <property type="project" value="UniProtKB-UniRule"/>
</dbReference>
<dbReference type="Proteomes" id="UP000318294">
    <property type="component" value="Unassembled WGS sequence"/>
</dbReference>
<evidence type="ECO:0000313" key="11">
    <source>
        <dbReference type="EMBL" id="TSE34701.1"/>
    </source>
</evidence>
<dbReference type="RefSeq" id="WP_144328172.1">
    <property type="nucleotide sequence ID" value="NZ_VJON01000015.1"/>
</dbReference>
<dbReference type="Pfam" id="PF02602">
    <property type="entry name" value="HEM4"/>
    <property type="match status" value="1"/>
</dbReference>
<dbReference type="GO" id="GO:0004852">
    <property type="term" value="F:uroporphyrinogen-III synthase activity"/>
    <property type="evidence" value="ECO:0007669"/>
    <property type="project" value="UniProtKB-UniRule"/>
</dbReference>
<gene>
    <name evidence="11" type="primary">hemD</name>
    <name evidence="11" type="ORF">Tchar_01205</name>
</gene>
<comment type="pathway">
    <text evidence="1 9">Porphyrin-containing compound metabolism; protoporphyrin-IX biosynthesis; coproporphyrinogen-III from 5-aminolevulinate: step 3/4.</text>
</comment>
<feature type="domain" description="Tetrapyrrole biosynthesis uroporphyrinogen III synthase" evidence="10">
    <location>
        <begin position="26"/>
        <end position="253"/>
    </location>
</feature>
<sequence>MKAAAAASPARPTVVVTRPAEQAQNWITELQAAGWPVLALPLIAIESIADGARWRAVIGDGTGWDALWFASPAAVQVVRAAGVPAPSGCRCWAPGAGTADALRDWGVAAPYIDAPPPQAPQMDSEALWEVVAPRLRSGMRVLAVRGQSADGRTGRDWLARRCQEAGVHVHTLVVYRRVAPPWQAAQRTRAQQAARDGSIWLFSSSEALAHLRALLPAECWQGARALATHARIAQAARAAGFGTVVETRPTLADVQQALESLL</sequence>
<evidence type="ECO:0000256" key="4">
    <source>
        <dbReference type="ARBA" id="ARBA00023239"/>
    </source>
</evidence>
<organism evidence="11 12">
    <name type="scientific">Tepidimonas charontis</name>
    <dbReference type="NCBI Taxonomy" id="2267262"/>
    <lineage>
        <taxon>Bacteria</taxon>
        <taxon>Pseudomonadati</taxon>
        <taxon>Pseudomonadota</taxon>
        <taxon>Betaproteobacteria</taxon>
        <taxon>Burkholderiales</taxon>
        <taxon>Tepidimonas</taxon>
    </lineage>
</organism>
<evidence type="ECO:0000256" key="5">
    <source>
        <dbReference type="ARBA" id="ARBA00023244"/>
    </source>
</evidence>
<comment type="caution">
    <text evidence="11">The sequence shown here is derived from an EMBL/GenBank/DDBJ whole genome shotgun (WGS) entry which is preliminary data.</text>
</comment>
<evidence type="ECO:0000259" key="10">
    <source>
        <dbReference type="Pfam" id="PF02602"/>
    </source>
</evidence>
<reference evidence="11 12" key="1">
    <citation type="submission" date="2019-07" db="EMBL/GenBank/DDBJ databases">
        <title>Tepidimonas charontis SPSP-6 draft genome.</title>
        <authorList>
            <person name="Da Costa M.S."/>
            <person name="Froufe H.J.C."/>
            <person name="Egas C."/>
            <person name="Albuquerque L."/>
        </authorList>
    </citation>
    <scope>NUCLEOTIDE SEQUENCE [LARGE SCALE GENOMIC DNA]</scope>
    <source>
        <strain evidence="11 12">SPSP-6</strain>
    </source>
</reference>
<evidence type="ECO:0000256" key="7">
    <source>
        <dbReference type="ARBA" id="ARBA00040167"/>
    </source>
</evidence>
<dbReference type="EC" id="4.2.1.75" evidence="3 9"/>
<dbReference type="GO" id="GO:0006782">
    <property type="term" value="P:protoporphyrinogen IX biosynthetic process"/>
    <property type="evidence" value="ECO:0007669"/>
    <property type="project" value="UniProtKB-UniRule"/>
</dbReference>
<dbReference type="InterPro" id="IPR003754">
    <property type="entry name" value="4pyrrol_synth_uPrphyn_synth"/>
</dbReference>
<evidence type="ECO:0000256" key="2">
    <source>
        <dbReference type="ARBA" id="ARBA00008133"/>
    </source>
</evidence>
<dbReference type="EMBL" id="VJON01000015">
    <property type="protein sequence ID" value="TSE34701.1"/>
    <property type="molecule type" value="Genomic_DNA"/>
</dbReference>
<dbReference type="InterPro" id="IPR036108">
    <property type="entry name" value="4pyrrol_syn_uPrphyn_synt_sf"/>
</dbReference>
<dbReference type="SUPFAM" id="SSF69618">
    <property type="entry name" value="HemD-like"/>
    <property type="match status" value="1"/>
</dbReference>
<evidence type="ECO:0000256" key="8">
    <source>
        <dbReference type="ARBA" id="ARBA00048617"/>
    </source>
</evidence>
<dbReference type="Gene3D" id="3.40.50.10090">
    <property type="match status" value="2"/>
</dbReference>
<keyword evidence="4 9" id="KW-0456">Lyase</keyword>
<keyword evidence="12" id="KW-1185">Reference proteome</keyword>
<evidence type="ECO:0000256" key="1">
    <source>
        <dbReference type="ARBA" id="ARBA00004772"/>
    </source>
</evidence>
<comment type="catalytic activity">
    <reaction evidence="8 9">
        <text>hydroxymethylbilane = uroporphyrinogen III + H2O</text>
        <dbReference type="Rhea" id="RHEA:18965"/>
        <dbReference type="ChEBI" id="CHEBI:15377"/>
        <dbReference type="ChEBI" id="CHEBI:57308"/>
        <dbReference type="ChEBI" id="CHEBI:57845"/>
        <dbReference type="EC" id="4.2.1.75"/>
    </reaction>
</comment>
<accession>A0A554XFT5</accession>